<evidence type="ECO:0000256" key="5">
    <source>
        <dbReference type="ARBA" id="ARBA00023146"/>
    </source>
</evidence>
<dbReference type="KEGG" id="pif:PITG_22058"/>
<dbReference type="InterPro" id="IPR050081">
    <property type="entry name" value="Ile-tRNA_ligase"/>
</dbReference>
<dbReference type="HOGENOM" id="CLU_153605_0_0_1"/>
<name>D0RLU6_PHYIT</name>
<dbReference type="eggNOG" id="KOG0433">
    <property type="taxonomic scope" value="Eukaryota"/>
</dbReference>
<sequence>MPGAADAKALATAMRQTLNLPATRFPMRANAAVREPQLHARCVSAAYAEQAEDTTRPLFVLHDGPPFANGSLHMGHFLNKTLKDIINRYQLLRGRRVQYVPGWDCHGLPIEHKALTMLQLSADELSPAQ</sequence>
<dbReference type="Gene3D" id="3.40.50.620">
    <property type="entry name" value="HUPs"/>
    <property type="match status" value="1"/>
</dbReference>
<reference evidence="8" key="1">
    <citation type="journal article" date="2009" name="Nature">
        <title>Genome sequence and analysis of the Irish potato famine pathogen Phytophthora infestans.</title>
        <authorList>
            <consortium name="The Broad Institute Genome Sequencing Platform"/>
            <person name="Haas B.J."/>
            <person name="Kamoun S."/>
            <person name="Zody M.C."/>
            <person name="Jiang R.H."/>
            <person name="Handsaker R.E."/>
            <person name="Cano L.M."/>
            <person name="Grabherr M."/>
            <person name="Kodira C.D."/>
            <person name="Raffaele S."/>
            <person name="Torto-Alalibo T."/>
            <person name="Bozkurt T.O."/>
            <person name="Ah-Fong A.M."/>
            <person name="Alvarado L."/>
            <person name="Anderson V.L."/>
            <person name="Armstrong M.R."/>
            <person name="Avrova A."/>
            <person name="Baxter L."/>
            <person name="Beynon J."/>
            <person name="Boevink P.C."/>
            <person name="Bollmann S.R."/>
            <person name="Bos J.I."/>
            <person name="Bulone V."/>
            <person name="Cai G."/>
            <person name="Cakir C."/>
            <person name="Carrington J.C."/>
            <person name="Chawner M."/>
            <person name="Conti L."/>
            <person name="Costanzo S."/>
            <person name="Ewan R."/>
            <person name="Fahlgren N."/>
            <person name="Fischbach M.A."/>
            <person name="Fugelstad J."/>
            <person name="Gilroy E.M."/>
            <person name="Gnerre S."/>
            <person name="Green P.J."/>
            <person name="Grenville-Briggs L.J."/>
            <person name="Griffith J."/>
            <person name="Grunwald N.J."/>
            <person name="Horn K."/>
            <person name="Horner N.R."/>
            <person name="Hu C.H."/>
            <person name="Huitema E."/>
            <person name="Jeong D.H."/>
            <person name="Jones A.M."/>
            <person name="Jones J.D."/>
            <person name="Jones R.W."/>
            <person name="Karlsson E.K."/>
            <person name="Kunjeti S.G."/>
            <person name="Lamour K."/>
            <person name="Liu Z."/>
            <person name="Ma L."/>
            <person name="Maclean D."/>
            <person name="Chibucos M.C."/>
            <person name="McDonald H."/>
            <person name="McWalters J."/>
            <person name="Meijer H.J."/>
            <person name="Morgan W."/>
            <person name="Morris P.F."/>
            <person name="Munro C.A."/>
            <person name="O'Neill K."/>
            <person name="Ospina-Giraldo M."/>
            <person name="Pinzon A."/>
            <person name="Pritchard L."/>
            <person name="Ramsahoye B."/>
            <person name="Ren Q."/>
            <person name="Restrepo S."/>
            <person name="Roy S."/>
            <person name="Sadanandom A."/>
            <person name="Savidor A."/>
            <person name="Schornack S."/>
            <person name="Schwartz D.C."/>
            <person name="Schumann U.D."/>
            <person name="Schwessinger B."/>
            <person name="Seyer L."/>
            <person name="Sharpe T."/>
            <person name="Silvar C."/>
            <person name="Song J."/>
            <person name="Studholme D.J."/>
            <person name="Sykes S."/>
            <person name="Thines M."/>
            <person name="van de Vondervoort P.J."/>
            <person name="Phuntumart V."/>
            <person name="Wawra S."/>
            <person name="Weide R."/>
            <person name="Win J."/>
            <person name="Young C."/>
            <person name="Zhou S."/>
            <person name="Fry W."/>
            <person name="Meyers B.C."/>
            <person name="van West P."/>
            <person name="Ristaino J."/>
            <person name="Govers F."/>
            <person name="Birch P.R."/>
            <person name="Whisson S.C."/>
            <person name="Judelson H.S."/>
            <person name="Nusbaum C."/>
        </authorList>
    </citation>
    <scope>NUCLEOTIDE SEQUENCE [LARGE SCALE GENOMIC DNA]</scope>
    <source>
        <strain evidence="8">T30-4</strain>
    </source>
</reference>
<dbReference type="Pfam" id="PF00133">
    <property type="entry name" value="tRNA-synt_1"/>
    <property type="match status" value="1"/>
</dbReference>
<dbReference type="GO" id="GO:0005739">
    <property type="term" value="C:mitochondrion"/>
    <property type="evidence" value="ECO:0007669"/>
    <property type="project" value="TreeGrafter"/>
</dbReference>
<proteinExistence type="predicted"/>
<organism evidence="7 8">
    <name type="scientific">Phytophthora infestans (strain T30-4)</name>
    <name type="common">Potato late blight agent</name>
    <dbReference type="NCBI Taxonomy" id="403677"/>
    <lineage>
        <taxon>Eukaryota</taxon>
        <taxon>Sar</taxon>
        <taxon>Stramenopiles</taxon>
        <taxon>Oomycota</taxon>
        <taxon>Peronosporomycetes</taxon>
        <taxon>Peronosporales</taxon>
        <taxon>Peronosporaceae</taxon>
        <taxon>Phytophthora</taxon>
    </lineage>
</organism>
<keyword evidence="1" id="KW-0436">Ligase</keyword>
<dbReference type="PANTHER" id="PTHR42765:SF1">
    <property type="entry name" value="ISOLEUCINE--TRNA LIGASE, MITOCHONDRIAL"/>
    <property type="match status" value="1"/>
</dbReference>
<evidence type="ECO:0000313" key="8">
    <source>
        <dbReference type="Proteomes" id="UP000006643"/>
    </source>
</evidence>
<protein>
    <submittedName>
        <fullName evidence="7">Isoleucyl-tRNA synthetase, putative</fullName>
    </submittedName>
</protein>
<evidence type="ECO:0000313" key="7">
    <source>
        <dbReference type="EMBL" id="EEY52918.1"/>
    </source>
</evidence>
<evidence type="ECO:0000256" key="3">
    <source>
        <dbReference type="ARBA" id="ARBA00022840"/>
    </source>
</evidence>
<evidence type="ECO:0000256" key="4">
    <source>
        <dbReference type="ARBA" id="ARBA00022917"/>
    </source>
</evidence>
<keyword evidence="4" id="KW-0648">Protein biosynthesis</keyword>
<dbReference type="RefSeq" id="XP_002909986.1">
    <property type="nucleotide sequence ID" value="XM_002909940.1"/>
</dbReference>
<feature type="non-terminal residue" evidence="7">
    <location>
        <position position="129"/>
    </location>
</feature>
<dbReference type="PROSITE" id="PS00178">
    <property type="entry name" value="AA_TRNA_LIGASE_I"/>
    <property type="match status" value="1"/>
</dbReference>
<dbReference type="InterPro" id="IPR014729">
    <property type="entry name" value="Rossmann-like_a/b/a_fold"/>
</dbReference>
<evidence type="ECO:0000256" key="2">
    <source>
        <dbReference type="ARBA" id="ARBA00022741"/>
    </source>
</evidence>
<dbReference type="EMBL" id="GG688779">
    <property type="protein sequence ID" value="EEY52918.1"/>
    <property type="molecule type" value="Genomic_DNA"/>
</dbReference>
<accession>D0RLU6</accession>
<dbReference type="GO" id="GO:0006428">
    <property type="term" value="P:isoleucyl-tRNA aminoacylation"/>
    <property type="evidence" value="ECO:0007669"/>
    <property type="project" value="TreeGrafter"/>
</dbReference>
<gene>
    <name evidence="7" type="ORF">PITG_22058</name>
</gene>
<keyword evidence="2" id="KW-0547">Nucleotide-binding</keyword>
<dbReference type="AlphaFoldDB" id="D0RLU6"/>
<evidence type="ECO:0000256" key="1">
    <source>
        <dbReference type="ARBA" id="ARBA00022598"/>
    </source>
</evidence>
<evidence type="ECO:0000259" key="6">
    <source>
        <dbReference type="Pfam" id="PF00133"/>
    </source>
</evidence>
<dbReference type="InParanoid" id="D0RLU6"/>
<dbReference type="GO" id="GO:0005524">
    <property type="term" value="F:ATP binding"/>
    <property type="evidence" value="ECO:0007669"/>
    <property type="project" value="UniProtKB-KW"/>
</dbReference>
<dbReference type="VEuPathDB" id="FungiDB:PITG_22058"/>
<keyword evidence="8" id="KW-1185">Reference proteome</keyword>
<feature type="domain" description="Aminoacyl-tRNA synthetase class Ia" evidence="6">
    <location>
        <begin position="47"/>
        <end position="116"/>
    </location>
</feature>
<keyword evidence="5" id="KW-0030">Aminoacyl-tRNA synthetase</keyword>
<dbReference type="PANTHER" id="PTHR42765">
    <property type="entry name" value="SOLEUCYL-TRNA SYNTHETASE"/>
    <property type="match status" value="1"/>
</dbReference>
<dbReference type="STRING" id="403677.D0RLU6"/>
<keyword evidence="3" id="KW-0067">ATP-binding</keyword>
<dbReference type="GeneID" id="9468522"/>
<dbReference type="Proteomes" id="UP000006643">
    <property type="component" value="Unassembled WGS sequence"/>
</dbReference>
<dbReference type="OrthoDB" id="10264412at2759"/>
<dbReference type="SUPFAM" id="SSF52374">
    <property type="entry name" value="Nucleotidylyl transferase"/>
    <property type="match status" value="1"/>
</dbReference>
<dbReference type="InterPro" id="IPR001412">
    <property type="entry name" value="aa-tRNA-synth_I_CS"/>
</dbReference>
<dbReference type="InterPro" id="IPR002300">
    <property type="entry name" value="aa-tRNA-synth_Ia"/>
</dbReference>
<dbReference type="GO" id="GO:0004822">
    <property type="term" value="F:isoleucine-tRNA ligase activity"/>
    <property type="evidence" value="ECO:0007669"/>
    <property type="project" value="TreeGrafter"/>
</dbReference>
<dbReference type="GO" id="GO:0032543">
    <property type="term" value="P:mitochondrial translation"/>
    <property type="evidence" value="ECO:0007669"/>
    <property type="project" value="TreeGrafter"/>
</dbReference>